<dbReference type="InterPro" id="IPR036458">
    <property type="entry name" value="Na:dicarbo_symporter_sf"/>
</dbReference>
<feature type="transmembrane region" description="Helical" evidence="8">
    <location>
        <begin position="30"/>
        <end position="50"/>
    </location>
</feature>
<evidence type="ECO:0000313" key="9">
    <source>
        <dbReference type="EMBL" id="MBL1408591.1"/>
    </source>
</evidence>
<dbReference type="InterPro" id="IPR018107">
    <property type="entry name" value="Na-dicarboxylate_symporter_CS"/>
</dbReference>
<sequence>MSKKNVGFVTLVTITIAIIITLFYEFDLFGVSPSVMMGVRWLSALVLIVNAVTRRNLTTWILTCLILGVFVGLDFPDLAIAMHPLSQGFIKLVKTIVGPILFATLVFGIAGHSDLKSVGRMAWKSMLYFFCATTCAIFIGLAVINITKAGIGVDIEHMPHEELPTTSAVTDADQKVLDHISENVHGVYKFNAFIRDTFPENIVKSVYENKVLQIVIFGVLFGIGLAMVNERKRKPLVDFTESLSEAMFKFTNLVMLFAPIGVGAAMAYTVGHLGVDILKNLFMLLMSLYIALIVFVLLVLFPVALYLKVPVKQFINAIKEPVSIAFATTSSDAALPKAMENMEKFGVPRKIVSFVIPTGYSFNLDGTSLYLSLASIFVAQAAGIDLSIGQQLLIAFTLMITSKGVAAVPRASLIVLIATADQFGLPTFVIAAILGIDELMDMARTSVNVIGNCLATVVVAKWEGEFDETASQNPKFLEDAN</sequence>
<dbReference type="RefSeq" id="WP_202102341.1">
    <property type="nucleotide sequence ID" value="NZ_JAERTY010000003.1"/>
</dbReference>
<keyword evidence="7 8" id="KW-0472">Membrane</keyword>
<comment type="caution">
    <text evidence="9">The sequence shown here is derived from an EMBL/GenBank/DDBJ whole genome shotgun (WGS) entry which is preliminary data.</text>
</comment>
<evidence type="ECO:0000256" key="3">
    <source>
        <dbReference type="ARBA" id="ARBA00022475"/>
    </source>
</evidence>
<feature type="transmembrane region" description="Helical" evidence="8">
    <location>
        <begin position="7"/>
        <end position="24"/>
    </location>
</feature>
<evidence type="ECO:0000256" key="5">
    <source>
        <dbReference type="ARBA" id="ARBA00022847"/>
    </source>
</evidence>
<feature type="transmembrane region" description="Helical" evidence="8">
    <location>
        <begin position="96"/>
        <end position="115"/>
    </location>
</feature>
<evidence type="ECO:0000256" key="8">
    <source>
        <dbReference type="SAM" id="Phobius"/>
    </source>
</evidence>
<keyword evidence="2" id="KW-0813">Transport</keyword>
<reference evidence="9 10" key="1">
    <citation type="submission" date="2021-01" db="EMBL/GenBank/DDBJ databases">
        <title>C459-1 draft genome sequence.</title>
        <authorList>
            <person name="Zhang X.-F."/>
        </authorList>
    </citation>
    <scope>NUCLEOTIDE SEQUENCE [LARGE SCALE GENOMIC DNA]</scope>
    <source>
        <strain evidence="10">C459-1</strain>
    </source>
</reference>
<dbReference type="PANTHER" id="PTHR42865:SF7">
    <property type="entry name" value="PROTON_GLUTAMATE-ASPARTATE SYMPORTER"/>
    <property type="match status" value="1"/>
</dbReference>
<evidence type="ECO:0000256" key="6">
    <source>
        <dbReference type="ARBA" id="ARBA00022989"/>
    </source>
</evidence>
<organism evidence="9 10">
    <name type="scientific">Sphingobacterium faecale</name>
    <dbReference type="NCBI Taxonomy" id="2803775"/>
    <lineage>
        <taxon>Bacteria</taxon>
        <taxon>Pseudomonadati</taxon>
        <taxon>Bacteroidota</taxon>
        <taxon>Sphingobacteriia</taxon>
        <taxon>Sphingobacteriales</taxon>
        <taxon>Sphingobacteriaceae</taxon>
        <taxon>Sphingobacterium</taxon>
    </lineage>
</organism>
<comment type="subcellular location">
    <subcellularLocation>
        <location evidence="1">Cell membrane</location>
        <topology evidence="1">Multi-pass membrane protein</topology>
    </subcellularLocation>
</comment>
<dbReference type="Gene3D" id="1.10.3860.10">
    <property type="entry name" value="Sodium:dicarboxylate symporter"/>
    <property type="match status" value="1"/>
</dbReference>
<proteinExistence type="predicted"/>
<feature type="transmembrane region" description="Helical" evidence="8">
    <location>
        <begin position="127"/>
        <end position="146"/>
    </location>
</feature>
<feature type="transmembrane region" description="Helical" evidence="8">
    <location>
        <begin position="250"/>
        <end position="270"/>
    </location>
</feature>
<dbReference type="InterPro" id="IPR001991">
    <property type="entry name" value="Na-dicarboxylate_symporter"/>
</dbReference>
<dbReference type="PROSITE" id="PS00714">
    <property type="entry name" value="NA_DICARBOXYL_SYMP_2"/>
    <property type="match status" value="1"/>
</dbReference>
<protein>
    <submittedName>
        <fullName evidence="9">Cation:dicarboxylase symporter family transporter</fullName>
    </submittedName>
</protein>
<evidence type="ECO:0000256" key="2">
    <source>
        <dbReference type="ARBA" id="ARBA00022448"/>
    </source>
</evidence>
<dbReference type="PANTHER" id="PTHR42865">
    <property type="entry name" value="PROTON/GLUTAMATE-ASPARTATE SYMPORTER"/>
    <property type="match status" value="1"/>
</dbReference>
<name>A0ABS1R1M3_9SPHI</name>
<keyword evidence="10" id="KW-1185">Reference proteome</keyword>
<keyword evidence="6 8" id="KW-1133">Transmembrane helix</keyword>
<dbReference type="EMBL" id="JAERTY010000003">
    <property type="protein sequence ID" value="MBL1408591.1"/>
    <property type="molecule type" value="Genomic_DNA"/>
</dbReference>
<evidence type="ECO:0000256" key="1">
    <source>
        <dbReference type="ARBA" id="ARBA00004651"/>
    </source>
</evidence>
<feature type="transmembrane region" description="Helical" evidence="8">
    <location>
        <begin position="211"/>
        <end position="229"/>
    </location>
</feature>
<keyword evidence="3" id="KW-1003">Cell membrane</keyword>
<feature type="transmembrane region" description="Helical" evidence="8">
    <location>
        <begin position="282"/>
        <end position="307"/>
    </location>
</feature>
<dbReference type="SUPFAM" id="SSF118215">
    <property type="entry name" value="Proton glutamate symport protein"/>
    <property type="match status" value="1"/>
</dbReference>
<feature type="transmembrane region" description="Helical" evidence="8">
    <location>
        <begin position="57"/>
        <end position="76"/>
    </location>
</feature>
<evidence type="ECO:0000313" key="10">
    <source>
        <dbReference type="Proteomes" id="UP000625283"/>
    </source>
</evidence>
<accession>A0ABS1R1M3</accession>
<evidence type="ECO:0000256" key="4">
    <source>
        <dbReference type="ARBA" id="ARBA00022692"/>
    </source>
</evidence>
<dbReference type="Pfam" id="PF00375">
    <property type="entry name" value="SDF"/>
    <property type="match status" value="1"/>
</dbReference>
<evidence type="ECO:0000256" key="7">
    <source>
        <dbReference type="ARBA" id="ARBA00023136"/>
    </source>
</evidence>
<keyword evidence="4 8" id="KW-0812">Transmembrane</keyword>
<keyword evidence="5" id="KW-0769">Symport</keyword>
<dbReference type="PRINTS" id="PR00173">
    <property type="entry name" value="EDTRNSPORT"/>
</dbReference>
<dbReference type="Proteomes" id="UP000625283">
    <property type="component" value="Unassembled WGS sequence"/>
</dbReference>
<gene>
    <name evidence="9" type="ORF">JKG61_07500</name>
</gene>
<feature type="transmembrane region" description="Helical" evidence="8">
    <location>
        <begin position="413"/>
        <end position="436"/>
    </location>
</feature>